<evidence type="ECO:0000256" key="4">
    <source>
        <dbReference type="ARBA" id="ARBA00022989"/>
    </source>
</evidence>
<sequence length="413" mass="45703">MSSASTRAATRWVTRIIPVVLAGCVGFATYVVIKRICLDYFLHTRSRPSTAIALLVPYSVLLVLMSATYLRLLLVVALDPGVVPLGPDAAVAPGGRRKRRGRKSASRHDDIEAHPYEPGPDTNPDSPGLERFYSKEVFVCDYDGRPRYCSACRTWKPDRVHHSSEINRCVRKMDHFCPWVGGIVSETSFKFFVQFTFYTTLYCAVCMVAAILCLTDQLLESRLDGTVIAIIAMGAFFGLFTFGMTATSLRYIFKNLTTVDILRQKSAVYQLAVRVPQDTPPTPDYGTIVYPLPKPGDRGGTGRDGPSSSRDRLATRTFAIVRTDVGENPWDLGLSGNWVSVMGTNPLDWLLPVRPSPCVHDENDQSFYRMGPLCDTLRSRYRLPSVPQDGKGGVEMGQLPGRYSPGSGEGLDR</sequence>
<dbReference type="PANTHER" id="PTHR22883">
    <property type="entry name" value="ZINC FINGER DHHC DOMAIN CONTAINING PROTEIN"/>
    <property type="match status" value="1"/>
</dbReference>
<evidence type="ECO:0000256" key="3">
    <source>
        <dbReference type="ARBA" id="ARBA00022692"/>
    </source>
</evidence>
<evidence type="ECO:0000256" key="11">
    <source>
        <dbReference type="RuleBase" id="RU079119"/>
    </source>
</evidence>
<dbReference type="Proteomes" id="UP001244011">
    <property type="component" value="Unassembled WGS sequence"/>
</dbReference>
<protein>
    <recommendedName>
        <fullName evidence="11">Palmitoyltransferase</fullName>
        <ecNumber evidence="11">2.3.1.225</ecNumber>
    </recommendedName>
</protein>
<dbReference type="InterPro" id="IPR001594">
    <property type="entry name" value="Palmitoyltrfase_DHHC"/>
</dbReference>
<keyword evidence="2 11" id="KW-0808">Transferase</keyword>
<feature type="region of interest" description="Disordered" evidence="12">
    <location>
        <begin position="385"/>
        <end position="413"/>
    </location>
</feature>
<reference evidence="14" key="1">
    <citation type="submission" date="2023-06" db="EMBL/GenBank/DDBJ databases">
        <title>Genome-scale phylogeny and comparative genomics of the fungal order Sordariales.</title>
        <authorList>
            <consortium name="Lawrence Berkeley National Laboratory"/>
            <person name="Hensen N."/>
            <person name="Bonometti L."/>
            <person name="Westerberg I."/>
            <person name="Brannstrom I.O."/>
            <person name="Guillou S."/>
            <person name="Cros-Aarteil S."/>
            <person name="Calhoun S."/>
            <person name="Haridas S."/>
            <person name="Kuo A."/>
            <person name="Mondo S."/>
            <person name="Pangilinan J."/>
            <person name="Riley R."/>
            <person name="Labutti K."/>
            <person name="Andreopoulos B."/>
            <person name="Lipzen A."/>
            <person name="Chen C."/>
            <person name="Yanf M."/>
            <person name="Daum C."/>
            <person name="Ng V."/>
            <person name="Clum A."/>
            <person name="Steindorff A."/>
            <person name="Ohm R."/>
            <person name="Martin F."/>
            <person name="Silar P."/>
            <person name="Natvig D."/>
            <person name="Lalanne C."/>
            <person name="Gautier V."/>
            <person name="Ament-Velasquez S.L."/>
            <person name="Kruys A."/>
            <person name="Hutchinson M.I."/>
            <person name="Powell A.J."/>
            <person name="Barry K."/>
            <person name="Miller A.N."/>
            <person name="Grigoriev I.V."/>
            <person name="Debuchy R."/>
            <person name="Gladieux P."/>
            <person name="Thoren M.H."/>
            <person name="Johannesson H."/>
        </authorList>
    </citation>
    <scope>NUCLEOTIDE SEQUENCE</scope>
    <source>
        <strain evidence="14">8032-3</strain>
    </source>
</reference>
<dbReference type="GO" id="GO:0019706">
    <property type="term" value="F:protein-cysteine S-palmitoyltransferase activity"/>
    <property type="evidence" value="ECO:0007669"/>
    <property type="project" value="UniProtKB-EC"/>
</dbReference>
<dbReference type="Pfam" id="PF01529">
    <property type="entry name" value="DHHC"/>
    <property type="match status" value="1"/>
</dbReference>
<dbReference type="PROSITE" id="PS50216">
    <property type="entry name" value="DHHC"/>
    <property type="match status" value="1"/>
</dbReference>
<feature type="transmembrane region" description="Helical" evidence="11">
    <location>
        <begin position="54"/>
        <end position="78"/>
    </location>
</feature>
<dbReference type="GO" id="GO:0005783">
    <property type="term" value="C:endoplasmic reticulum"/>
    <property type="evidence" value="ECO:0007669"/>
    <property type="project" value="TreeGrafter"/>
</dbReference>
<evidence type="ECO:0000256" key="6">
    <source>
        <dbReference type="ARBA" id="ARBA00023139"/>
    </source>
</evidence>
<comment type="catalytic activity">
    <reaction evidence="10 11">
        <text>L-cysteinyl-[protein] + hexadecanoyl-CoA = S-hexadecanoyl-L-cysteinyl-[protein] + CoA</text>
        <dbReference type="Rhea" id="RHEA:36683"/>
        <dbReference type="Rhea" id="RHEA-COMP:10131"/>
        <dbReference type="Rhea" id="RHEA-COMP:11032"/>
        <dbReference type="ChEBI" id="CHEBI:29950"/>
        <dbReference type="ChEBI" id="CHEBI:57287"/>
        <dbReference type="ChEBI" id="CHEBI:57379"/>
        <dbReference type="ChEBI" id="CHEBI:74151"/>
        <dbReference type="EC" id="2.3.1.225"/>
    </reaction>
</comment>
<feature type="region of interest" description="Disordered" evidence="12">
    <location>
        <begin position="89"/>
        <end position="127"/>
    </location>
</feature>
<comment type="subcellular location">
    <subcellularLocation>
        <location evidence="1">Membrane</location>
        <topology evidence="1">Multi-pass membrane protein</topology>
    </subcellularLocation>
</comment>
<feature type="domain" description="Palmitoyltransferase DHHC" evidence="13">
    <location>
        <begin position="145"/>
        <end position="264"/>
    </location>
</feature>
<dbReference type="GO" id="GO:0016020">
    <property type="term" value="C:membrane"/>
    <property type="evidence" value="ECO:0007669"/>
    <property type="project" value="UniProtKB-SubCell"/>
</dbReference>
<feature type="transmembrane region" description="Helical" evidence="11">
    <location>
        <begin position="227"/>
        <end position="253"/>
    </location>
</feature>
<dbReference type="GeneID" id="85307677"/>
<dbReference type="GO" id="GO:0005794">
    <property type="term" value="C:Golgi apparatus"/>
    <property type="evidence" value="ECO:0007669"/>
    <property type="project" value="TreeGrafter"/>
</dbReference>
<comment type="domain">
    <text evidence="11">The DHHC domain is required for palmitoyltransferase activity.</text>
</comment>
<evidence type="ECO:0000256" key="5">
    <source>
        <dbReference type="ARBA" id="ARBA00023136"/>
    </source>
</evidence>
<evidence type="ECO:0000313" key="15">
    <source>
        <dbReference type="Proteomes" id="UP001244011"/>
    </source>
</evidence>
<keyword evidence="6" id="KW-0564">Palmitate</keyword>
<organism evidence="14 15">
    <name type="scientific">Phialemonium atrogriseum</name>
    <dbReference type="NCBI Taxonomy" id="1093897"/>
    <lineage>
        <taxon>Eukaryota</taxon>
        <taxon>Fungi</taxon>
        <taxon>Dikarya</taxon>
        <taxon>Ascomycota</taxon>
        <taxon>Pezizomycotina</taxon>
        <taxon>Sordariomycetes</taxon>
        <taxon>Sordariomycetidae</taxon>
        <taxon>Cephalothecales</taxon>
        <taxon>Cephalothecaceae</taxon>
        <taxon>Phialemonium</taxon>
    </lineage>
</organism>
<evidence type="ECO:0000256" key="1">
    <source>
        <dbReference type="ARBA" id="ARBA00004141"/>
    </source>
</evidence>
<comment type="caution">
    <text evidence="14">The sequence shown here is derived from an EMBL/GenBank/DDBJ whole genome shotgun (WGS) entry which is preliminary data.</text>
</comment>
<dbReference type="PANTHER" id="PTHR22883:SF23">
    <property type="entry name" value="PALMITOYLTRANSFERASE ZDHHC6"/>
    <property type="match status" value="1"/>
</dbReference>
<feature type="transmembrane region" description="Helical" evidence="11">
    <location>
        <begin position="12"/>
        <end position="33"/>
    </location>
</feature>
<proteinExistence type="inferred from homology"/>
<feature type="compositionally biased region" description="Basic and acidic residues" evidence="12">
    <location>
        <begin position="106"/>
        <end position="115"/>
    </location>
</feature>
<evidence type="ECO:0000256" key="2">
    <source>
        <dbReference type="ARBA" id="ARBA00022679"/>
    </source>
</evidence>
<evidence type="ECO:0000313" key="14">
    <source>
        <dbReference type="EMBL" id="KAK1768983.1"/>
    </source>
</evidence>
<keyword evidence="4 11" id="KW-1133">Transmembrane helix</keyword>
<keyword evidence="15" id="KW-1185">Reference proteome</keyword>
<dbReference type="InterPro" id="IPR039859">
    <property type="entry name" value="PFA4/ZDH16/20/ERF2-like"/>
</dbReference>
<evidence type="ECO:0000256" key="8">
    <source>
        <dbReference type="ARBA" id="ARBA00023315"/>
    </source>
</evidence>
<evidence type="ECO:0000256" key="12">
    <source>
        <dbReference type="SAM" id="MobiDB-lite"/>
    </source>
</evidence>
<dbReference type="EC" id="2.3.1.225" evidence="11"/>
<keyword evidence="7" id="KW-0449">Lipoprotein</keyword>
<evidence type="ECO:0000256" key="9">
    <source>
        <dbReference type="ARBA" id="ARBA00038298"/>
    </source>
</evidence>
<dbReference type="RefSeq" id="XP_060285196.1">
    <property type="nucleotide sequence ID" value="XM_060424490.1"/>
</dbReference>
<evidence type="ECO:0000256" key="7">
    <source>
        <dbReference type="ARBA" id="ARBA00023288"/>
    </source>
</evidence>
<feature type="transmembrane region" description="Helical" evidence="11">
    <location>
        <begin position="195"/>
        <end position="215"/>
    </location>
</feature>
<comment type="similarity">
    <text evidence="9">Belongs to the DHHC palmitoyltransferase family. PFA5 subfamily.</text>
</comment>
<accession>A0AAJ0C2J5</accession>
<keyword evidence="3 11" id="KW-0812">Transmembrane</keyword>
<evidence type="ECO:0000256" key="10">
    <source>
        <dbReference type="ARBA" id="ARBA00048048"/>
    </source>
</evidence>
<dbReference type="EMBL" id="MU839004">
    <property type="protein sequence ID" value="KAK1768983.1"/>
    <property type="molecule type" value="Genomic_DNA"/>
</dbReference>
<feature type="region of interest" description="Disordered" evidence="12">
    <location>
        <begin position="284"/>
        <end position="311"/>
    </location>
</feature>
<gene>
    <name evidence="14" type="ORF">QBC33DRAFT_448807</name>
</gene>
<evidence type="ECO:0000259" key="13">
    <source>
        <dbReference type="Pfam" id="PF01529"/>
    </source>
</evidence>
<feature type="compositionally biased region" description="Basic residues" evidence="12">
    <location>
        <begin position="95"/>
        <end position="105"/>
    </location>
</feature>
<keyword evidence="8 11" id="KW-0012">Acyltransferase</keyword>
<keyword evidence="5 11" id="KW-0472">Membrane</keyword>
<name>A0AAJ0C2J5_9PEZI</name>
<dbReference type="AlphaFoldDB" id="A0AAJ0C2J5"/>
<dbReference type="GO" id="GO:0006612">
    <property type="term" value="P:protein targeting to membrane"/>
    <property type="evidence" value="ECO:0007669"/>
    <property type="project" value="TreeGrafter"/>
</dbReference>